<organism evidence="1 2">
    <name type="scientific">Bacillus thuringiensis</name>
    <dbReference type="NCBI Taxonomy" id="1428"/>
    <lineage>
        <taxon>Bacteria</taxon>
        <taxon>Bacillati</taxon>
        <taxon>Bacillota</taxon>
        <taxon>Bacilli</taxon>
        <taxon>Bacillales</taxon>
        <taxon>Bacillaceae</taxon>
        <taxon>Bacillus</taxon>
        <taxon>Bacillus cereus group</taxon>
    </lineage>
</organism>
<reference evidence="1 2" key="1">
    <citation type="submission" date="2017-09" db="EMBL/GenBank/DDBJ databases">
        <title>Large-scale bioinformatics analysis of Bacillus genomes uncovers conserved roles of natural products in bacterial physiology.</title>
        <authorList>
            <consortium name="Agbiome Team Llc"/>
            <person name="Bleich R.M."/>
            <person name="Kirk G.J."/>
            <person name="Santa Maria K.C."/>
            <person name="Allen S.E."/>
            <person name="Farag S."/>
            <person name="Shank E.A."/>
            <person name="Bowers A."/>
        </authorList>
    </citation>
    <scope>NUCLEOTIDE SEQUENCE [LARGE SCALE GENOMIC DNA]</scope>
    <source>
        <strain evidence="1 2">AFS005140</strain>
    </source>
</reference>
<dbReference type="AlphaFoldDB" id="A0ABD6S1H9"/>
<comment type="caution">
    <text evidence="1">The sequence shown here is derived from an EMBL/GenBank/DDBJ whole genome shotgun (WGS) entry which is preliminary data.</text>
</comment>
<name>A0ABD6S1H9_BACTU</name>
<protein>
    <submittedName>
        <fullName evidence="1">Uncharacterized protein</fullName>
    </submittedName>
</protein>
<sequence length="62" mass="7169">MPLKRLNTEHLTAIKWLALPNKGGKTNDEIAGKARLEVDFYIHIQAELKTLIKHFDEQITKK</sequence>
<proteinExistence type="predicted"/>
<dbReference type="RefSeq" id="WP_098223249.1">
    <property type="nucleotide sequence ID" value="NZ_NTVJ01000126.1"/>
</dbReference>
<dbReference type="EMBL" id="NTYF01000065">
    <property type="protein sequence ID" value="PER51446.1"/>
    <property type="molecule type" value="Genomic_DNA"/>
</dbReference>
<evidence type="ECO:0000313" key="1">
    <source>
        <dbReference type="EMBL" id="PER51446.1"/>
    </source>
</evidence>
<dbReference type="Proteomes" id="UP000219897">
    <property type="component" value="Unassembled WGS sequence"/>
</dbReference>
<gene>
    <name evidence="1" type="ORF">CN495_18890</name>
</gene>
<evidence type="ECO:0000313" key="2">
    <source>
        <dbReference type="Proteomes" id="UP000219897"/>
    </source>
</evidence>
<accession>A0ABD6S1H9</accession>